<organism evidence="1 2">
    <name type="scientific">Alcaligenes xylosoxydans xylosoxydans</name>
    <name type="common">Achromobacter xylosoxidans</name>
    <dbReference type="NCBI Taxonomy" id="85698"/>
    <lineage>
        <taxon>Bacteria</taxon>
        <taxon>Pseudomonadati</taxon>
        <taxon>Pseudomonadota</taxon>
        <taxon>Betaproteobacteria</taxon>
        <taxon>Burkholderiales</taxon>
        <taxon>Alcaligenaceae</taxon>
        <taxon>Achromobacter</taxon>
    </lineage>
</organism>
<dbReference type="Pfam" id="PF19654">
    <property type="entry name" value="DUF6157"/>
    <property type="match status" value="1"/>
</dbReference>
<evidence type="ECO:0000313" key="1">
    <source>
        <dbReference type="EMBL" id="OMG76144.1"/>
    </source>
</evidence>
<evidence type="ECO:0000313" key="2">
    <source>
        <dbReference type="Proteomes" id="UP000187251"/>
    </source>
</evidence>
<comment type="caution">
    <text evidence="1">The sequence shown here is derived from an EMBL/GenBank/DDBJ whole genome shotgun (WGS) entry which is preliminary data.</text>
</comment>
<dbReference type="InterPro" id="IPR046155">
    <property type="entry name" value="DUF6157"/>
</dbReference>
<dbReference type="RefSeq" id="WP_076416179.1">
    <property type="nucleotide sequence ID" value="NZ_AP028040.1"/>
</dbReference>
<sequence length="132" mass="14608">MTTNYTATFITASPDSTATAGTTPAKANSIAQLQHALLTRHPYHYTSDDLLFEVYAIRNGIAPQDRKPAREAFFARPQACLRASPLVKQFGWGIHHDAESKVALHGVDSETYRELIARPDLKIVAGMRSRRA</sequence>
<protein>
    <submittedName>
        <fullName evidence="1">Uncharacterized protein</fullName>
    </submittedName>
</protein>
<gene>
    <name evidence="1" type="ORF">BIZ92_17805</name>
</gene>
<dbReference type="OrthoDB" id="2361182at2"/>
<dbReference type="Proteomes" id="UP000187251">
    <property type="component" value="Unassembled WGS sequence"/>
</dbReference>
<proteinExistence type="predicted"/>
<dbReference type="EMBL" id="MJMN01000064">
    <property type="protein sequence ID" value="OMG76144.1"/>
    <property type="molecule type" value="Genomic_DNA"/>
</dbReference>
<name>A0A1R1JKC8_ALCXX</name>
<dbReference type="AlphaFoldDB" id="A0A1R1JKC8"/>
<reference evidence="1 2" key="1">
    <citation type="submission" date="2016-09" db="EMBL/GenBank/DDBJ databases">
        <title>Phylogenomics of Achromobacter.</title>
        <authorList>
            <person name="Jeukens J."/>
            <person name="Freschi L."/>
            <person name="Vincent A.T."/>
            <person name="Emond-Rheault J.-G."/>
            <person name="Kukavica-Ibrulj I."/>
            <person name="Charette S.J."/>
            <person name="Levesque R.C."/>
        </authorList>
    </citation>
    <scope>NUCLEOTIDE SEQUENCE [LARGE SCALE GENOMIC DNA]</scope>
    <source>
        <strain evidence="1 2">AUS488</strain>
    </source>
</reference>
<accession>A0A1R1JKC8</accession>